<comment type="caution">
    <text evidence="2">The sequence shown here is derived from an EMBL/GenBank/DDBJ whole genome shotgun (WGS) entry which is preliminary data.</text>
</comment>
<keyword evidence="3" id="KW-1185">Reference proteome</keyword>
<dbReference type="InterPro" id="IPR041698">
    <property type="entry name" value="Methyltransf_25"/>
</dbReference>
<evidence type="ECO:0000313" key="3">
    <source>
        <dbReference type="Proteomes" id="UP000886900"/>
    </source>
</evidence>
<name>A0ABS6PXU0_9PSED</name>
<evidence type="ECO:0000259" key="1">
    <source>
        <dbReference type="Pfam" id="PF13649"/>
    </source>
</evidence>
<sequence length="314" mass="35394">MTTSTQNVSDFYSRFSASYTQYANGTSTLEETIDLKACKADHPFSWSDLQTWQALQESIDAIILEKEKSGESRALQLLDVGCGDGIWAIRIANYCLQQDIAIDIECLDLSADMLLQAENMFSAYIAARKGTVALSVTYTQCDLTKGLAHSLRHTTYDLTLCLHTVLNHVPSEHLAFCISELIEYSSGFLYFSVKPPFSRPTFYAAPMSEILHYERRDEHLYALDRKGHFHVVRSNLISRKQLDELLSGHPVSYDFVALDVLISRFLPDPGWLGDEKHTSSLPMDDLLALEARTGLNPKYLDFANHILAVVNTRQ</sequence>
<accession>A0ABS6PXU0</accession>
<dbReference type="EMBL" id="JAHSTV010000008">
    <property type="protein sequence ID" value="MBV4465277.1"/>
    <property type="molecule type" value="Genomic_DNA"/>
</dbReference>
<dbReference type="GO" id="GO:0032259">
    <property type="term" value="P:methylation"/>
    <property type="evidence" value="ECO:0007669"/>
    <property type="project" value="UniProtKB-KW"/>
</dbReference>
<dbReference type="Proteomes" id="UP000886900">
    <property type="component" value="Unassembled WGS sequence"/>
</dbReference>
<dbReference type="CDD" id="cd02440">
    <property type="entry name" value="AdoMet_MTases"/>
    <property type="match status" value="1"/>
</dbReference>
<keyword evidence="2" id="KW-0489">Methyltransferase</keyword>
<dbReference type="GO" id="GO:0008168">
    <property type="term" value="F:methyltransferase activity"/>
    <property type="evidence" value="ECO:0007669"/>
    <property type="project" value="UniProtKB-KW"/>
</dbReference>
<gene>
    <name evidence="2" type="ORF">KVG95_18285</name>
</gene>
<organism evidence="2 3">
    <name type="scientific">Pseudomonas farris</name>
    <dbReference type="NCBI Taxonomy" id="2841207"/>
    <lineage>
        <taxon>Bacteria</taxon>
        <taxon>Pseudomonadati</taxon>
        <taxon>Pseudomonadota</taxon>
        <taxon>Gammaproteobacteria</taxon>
        <taxon>Pseudomonadales</taxon>
        <taxon>Pseudomonadaceae</taxon>
        <taxon>Pseudomonas</taxon>
    </lineage>
</organism>
<reference evidence="2" key="1">
    <citation type="submission" date="2021-06" db="EMBL/GenBank/DDBJ databases">
        <title>Updating the genus Pseudomonas: Description of 43 new species and partition of the Pseudomonas putida group.</title>
        <authorList>
            <person name="Girard L."/>
            <person name="Lood C."/>
            <person name="Vandamme P."/>
            <person name="Rokni-Zadeh H."/>
            <person name="Van Noort V."/>
            <person name="Hofte M."/>
            <person name="Lavigne R."/>
            <person name="De Mot R."/>
        </authorList>
    </citation>
    <scope>NUCLEOTIDE SEQUENCE</scope>
    <source>
        <strain evidence="2">SWRI79</strain>
    </source>
</reference>
<evidence type="ECO:0000313" key="2">
    <source>
        <dbReference type="EMBL" id="MBV4465277.1"/>
    </source>
</evidence>
<feature type="domain" description="Methyltransferase" evidence="1">
    <location>
        <begin position="78"/>
        <end position="181"/>
    </location>
</feature>
<keyword evidence="2" id="KW-0808">Transferase</keyword>
<protein>
    <submittedName>
        <fullName evidence="2">Class I SAM-dependent methyltransferase</fullName>
    </submittedName>
</protein>
<dbReference type="RefSeq" id="WP_217857424.1">
    <property type="nucleotide sequence ID" value="NZ_JAHSTV010000008.1"/>
</dbReference>
<dbReference type="Pfam" id="PF13649">
    <property type="entry name" value="Methyltransf_25"/>
    <property type="match status" value="1"/>
</dbReference>
<proteinExistence type="predicted"/>